<gene>
    <name evidence="1" type="ORF">LTRI10_LOCUS40537</name>
</gene>
<dbReference type="AlphaFoldDB" id="A0AAV2FS27"/>
<reference evidence="1 2" key="1">
    <citation type="submission" date="2024-04" db="EMBL/GenBank/DDBJ databases">
        <authorList>
            <person name="Fracassetti M."/>
        </authorList>
    </citation>
    <scope>NUCLEOTIDE SEQUENCE [LARGE SCALE GENOMIC DNA]</scope>
</reference>
<dbReference type="Proteomes" id="UP001497516">
    <property type="component" value="Chromosome 7"/>
</dbReference>
<evidence type="ECO:0000313" key="2">
    <source>
        <dbReference type="Proteomes" id="UP001497516"/>
    </source>
</evidence>
<accession>A0AAV2FS27</accession>
<sequence>MSILKSSLPQSSAIQAFLHSPPLDSSEFCLSQFDINRAGRSYYNGGARDTIRARAPASIDRNGVATEGMMRTTSMLDEEGGIDSIMRNLIVVSNERESVN</sequence>
<protein>
    <submittedName>
        <fullName evidence="1">Uncharacterized protein</fullName>
    </submittedName>
</protein>
<evidence type="ECO:0000313" key="1">
    <source>
        <dbReference type="EMBL" id="CAL1400405.1"/>
    </source>
</evidence>
<dbReference type="EMBL" id="OZ034820">
    <property type="protein sequence ID" value="CAL1400405.1"/>
    <property type="molecule type" value="Genomic_DNA"/>
</dbReference>
<proteinExistence type="predicted"/>
<keyword evidence="2" id="KW-1185">Reference proteome</keyword>
<name>A0AAV2FS27_9ROSI</name>
<organism evidence="1 2">
    <name type="scientific">Linum trigynum</name>
    <dbReference type="NCBI Taxonomy" id="586398"/>
    <lineage>
        <taxon>Eukaryota</taxon>
        <taxon>Viridiplantae</taxon>
        <taxon>Streptophyta</taxon>
        <taxon>Embryophyta</taxon>
        <taxon>Tracheophyta</taxon>
        <taxon>Spermatophyta</taxon>
        <taxon>Magnoliopsida</taxon>
        <taxon>eudicotyledons</taxon>
        <taxon>Gunneridae</taxon>
        <taxon>Pentapetalae</taxon>
        <taxon>rosids</taxon>
        <taxon>fabids</taxon>
        <taxon>Malpighiales</taxon>
        <taxon>Linaceae</taxon>
        <taxon>Linum</taxon>
    </lineage>
</organism>